<comment type="similarity">
    <text evidence="1 9">Belongs to the GHMP kinase family. IspE subfamily.</text>
</comment>
<keyword evidence="13" id="KW-1185">Reference proteome</keyword>
<dbReference type="Gene3D" id="3.30.230.10">
    <property type="match status" value="1"/>
</dbReference>
<keyword evidence="9" id="KW-0414">Isoprene biosynthesis</keyword>
<feature type="domain" description="GHMP kinase N-terminal" evidence="10">
    <location>
        <begin position="76"/>
        <end position="155"/>
    </location>
</feature>
<dbReference type="GO" id="GO:0019288">
    <property type="term" value="P:isopentenyl diphosphate biosynthetic process, methylerythritol 4-phosphate pathway"/>
    <property type="evidence" value="ECO:0007669"/>
    <property type="project" value="UniProtKB-UniRule"/>
</dbReference>
<evidence type="ECO:0000256" key="3">
    <source>
        <dbReference type="ARBA" id="ARBA00017473"/>
    </source>
</evidence>
<feature type="active site" evidence="9">
    <location>
        <position position="17"/>
    </location>
</feature>
<evidence type="ECO:0000313" key="13">
    <source>
        <dbReference type="Proteomes" id="UP000291933"/>
    </source>
</evidence>
<dbReference type="InterPro" id="IPR004424">
    <property type="entry name" value="IspE"/>
</dbReference>
<dbReference type="PIRSF" id="PIRSF010376">
    <property type="entry name" value="IspE"/>
    <property type="match status" value="1"/>
</dbReference>
<dbReference type="RefSeq" id="WP_131171899.1">
    <property type="nucleotide sequence ID" value="NZ_FXTL01000006.1"/>
</dbReference>
<dbReference type="InterPro" id="IPR006204">
    <property type="entry name" value="GHMP_kinase_N_dom"/>
</dbReference>
<dbReference type="AlphaFoldDB" id="A0A4V2JT66"/>
<feature type="active site" evidence="9">
    <location>
        <position position="147"/>
    </location>
</feature>
<dbReference type="OrthoDB" id="3173073at2"/>
<dbReference type="GO" id="GO:0050515">
    <property type="term" value="F:4-(cytidine 5'-diphospho)-2-C-methyl-D-erythritol kinase activity"/>
    <property type="evidence" value="ECO:0007669"/>
    <property type="project" value="UniProtKB-UniRule"/>
</dbReference>
<comment type="pathway">
    <text evidence="9">Isoprenoid biosynthesis; isopentenyl diphosphate biosynthesis via DXP pathway; isopentenyl diphosphate from 1-deoxy-D-xylulose 5-phosphate: step 3/6.</text>
</comment>
<dbReference type="Pfam" id="PF00288">
    <property type="entry name" value="GHMP_kinases_N"/>
    <property type="match status" value="1"/>
</dbReference>
<name>A0A4V2JT66_PROTD</name>
<dbReference type="GO" id="GO:0016114">
    <property type="term" value="P:terpenoid biosynthetic process"/>
    <property type="evidence" value="ECO:0007669"/>
    <property type="project" value="UniProtKB-UniRule"/>
</dbReference>
<evidence type="ECO:0000313" key="12">
    <source>
        <dbReference type="EMBL" id="TBT95061.1"/>
    </source>
</evidence>
<dbReference type="InterPro" id="IPR013750">
    <property type="entry name" value="GHMP_kinase_C_dom"/>
</dbReference>
<dbReference type="Pfam" id="PF08544">
    <property type="entry name" value="GHMP_kinases_C"/>
    <property type="match status" value="1"/>
</dbReference>
<sequence>MADVRGIDGVRVRASGKINLALRVGPRRSDGYHPLATVFQSVSVYDDLEVRPAPPGEFPVTVTGAQADLVPTDGRNLVVKAGRLLAEAYGSPDAGAAIAIRKSIPVTGGMAGGSADCAAALVALSVLWDLDVTQSELLDLGKQLGADVPFSLMGQTAYGIGRGDDLVPVLSRGSYHWVLAFADFELSTPAVFARFDELNPDPSPALGVPTGMLETLASGDATALAGVLVNDLQPAALSLRPELSKTMAEGMDAGALASMVSGSGPTIAFLASSEEAAIDLSFRLSAADVCRTVRRVSGPVQGAKLVA</sequence>
<dbReference type="InterPro" id="IPR014721">
    <property type="entry name" value="Ribsml_uS5_D2-typ_fold_subgr"/>
</dbReference>
<evidence type="ECO:0000256" key="2">
    <source>
        <dbReference type="ARBA" id="ARBA00012052"/>
    </source>
</evidence>
<comment type="caution">
    <text evidence="12">The sequence shown here is derived from an EMBL/GenBank/DDBJ whole genome shotgun (WGS) entry which is preliminary data.</text>
</comment>
<evidence type="ECO:0000256" key="9">
    <source>
        <dbReference type="HAMAP-Rule" id="MF_00061"/>
    </source>
</evidence>
<feature type="domain" description="GHMP kinase C-terminal" evidence="11">
    <location>
        <begin position="213"/>
        <end position="284"/>
    </location>
</feature>
<keyword evidence="5 9" id="KW-0547">Nucleotide-binding</keyword>
<gene>
    <name evidence="9" type="primary">ispE</name>
    <name evidence="12" type="ORF">ET996_07275</name>
</gene>
<organism evidence="12 13">
    <name type="scientific">Propioniciclava tarda</name>
    <dbReference type="NCBI Taxonomy" id="433330"/>
    <lineage>
        <taxon>Bacteria</taxon>
        <taxon>Bacillati</taxon>
        <taxon>Actinomycetota</taxon>
        <taxon>Actinomycetes</taxon>
        <taxon>Propionibacteriales</taxon>
        <taxon>Propionibacteriaceae</taxon>
        <taxon>Propioniciclava</taxon>
    </lineage>
</organism>
<evidence type="ECO:0000256" key="7">
    <source>
        <dbReference type="ARBA" id="ARBA00022840"/>
    </source>
</evidence>
<evidence type="ECO:0000256" key="8">
    <source>
        <dbReference type="ARBA" id="ARBA00032554"/>
    </source>
</evidence>
<dbReference type="NCBIfam" id="TIGR00154">
    <property type="entry name" value="ispE"/>
    <property type="match status" value="1"/>
</dbReference>
<dbReference type="SUPFAM" id="SSF54211">
    <property type="entry name" value="Ribosomal protein S5 domain 2-like"/>
    <property type="match status" value="1"/>
</dbReference>
<protein>
    <recommendedName>
        <fullName evidence="3 9">4-diphosphocytidyl-2-C-methyl-D-erythritol kinase</fullName>
        <shortName evidence="9">CMK</shortName>
        <ecNumber evidence="2 9">2.7.1.148</ecNumber>
    </recommendedName>
    <alternativeName>
        <fullName evidence="8 9">4-(cytidine-5'-diphospho)-2-C-methyl-D-erythritol kinase</fullName>
    </alternativeName>
</protein>
<evidence type="ECO:0000256" key="1">
    <source>
        <dbReference type="ARBA" id="ARBA00009684"/>
    </source>
</evidence>
<evidence type="ECO:0000259" key="11">
    <source>
        <dbReference type="Pfam" id="PF08544"/>
    </source>
</evidence>
<dbReference type="Proteomes" id="UP000291933">
    <property type="component" value="Unassembled WGS sequence"/>
</dbReference>
<dbReference type="InterPro" id="IPR036554">
    <property type="entry name" value="GHMP_kinase_C_sf"/>
</dbReference>
<dbReference type="Gene3D" id="3.30.70.890">
    <property type="entry name" value="GHMP kinase, C-terminal domain"/>
    <property type="match status" value="1"/>
</dbReference>
<dbReference type="PANTHER" id="PTHR43527">
    <property type="entry name" value="4-DIPHOSPHOCYTIDYL-2-C-METHYL-D-ERYTHRITOL KINASE, CHLOROPLASTIC"/>
    <property type="match status" value="1"/>
</dbReference>
<evidence type="ECO:0000256" key="4">
    <source>
        <dbReference type="ARBA" id="ARBA00022679"/>
    </source>
</evidence>
<dbReference type="EC" id="2.7.1.148" evidence="2 9"/>
<comment type="catalytic activity">
    <reaction evidence="9">
        <text>4-CDP-2-C-methyl-D-erythritol + ATP = 4-CDP-2-C-methyl-D-erythritol 2-phosphate + ADP + H(+)</text>
        <dbReference type="Rhea" id="RHEA:18437"/>
        <dbReference type="ChEBI" id="CHEBI:15378"/>
        <dbReference type="ChEBI" id="CHEBI:30616"/>
        <dbReference type="ChEBI" id="CHEBI:57823"/>
        <dbReference type="ChEBI" id="CHEBI:57919"/>
        <dbReference type="ChEBI" id="CHEBI:456216"/>
        <dbReference type="EC" id="2.7.1.148"/>
    </reaction>
</comment>
<evidence type="ECO:0000256" key="6">
    <source>
        <dbReference type="ARBA" id="ARBA00022777"/>
    </source>
</evidence>
<reference evidence="12 13" key="1">
    <citation type="submission" date="2019-01" db="EMBL/GenBank/DDBJ databases">
        <title>Lactibacter flavus gen. nov., sp. nov., a novel bacterium of the family Propionibacteriaceae isolated from raw milk and dairy products.</title>
        <authorList>
            <person name="Huptas C."/>
            <person name="Wenning M."/>
            <person name="Breitenwieser F."/>
            <person name="Doll E."/>
            <person name="Von Neubeck M."/>
            <person name="Busse H.-J."/>
            <person name="Scherer S."/>
        </authorList>
    </citation>
    <scope>NUCLEOTIDE SEQUENCE [LARGE SCALE GENOMIC DNA]</scope>
    <source>
        <strain evidence="13">DSM 22130 / JCM 15804 / WR061</strain>
    </source>
</reference>
<dbReference type="UniPathway" id="UPA00056">
    <property type="reaction ID" value="UER00094"/>
</dbReference>
<dbReference type="PANTHER" id="PTHR43527:SF2">
    <property type="entry name" value="4-DIPHOSPHOCYTIDYL-2-C-METHYL-D-ERYTHRITOL KINASE, CHLOROPLASTIC"/>
    <property type="match status" value="1"/>
</dbReference>
<dbReference type="HAMAP" id="MF_00061">
    <property type="entry name" value="IspE"/>
    <property type="match status" value="1"/>
</dbReference>
<keyword evidence="4 9" id="KW-0808">Transferase</keyword>
<feature type="binding site" evidence="9">
    <location>
        <begin position="105"/>
        <end position="115"/>
    </location>
    <ligand>
        <name>ATP</name>
        <dbReference type="ChEBI" id="CHEBI:30616"/>
    </ligand>
</feature>
<keyword evidence="7 9" id="KW-0067">ATP-binding</keyword>
<evidence type="ECO:0000259" key="10">
    <source>
        <dbReference type="Pfam" id="PF00288"/>
    </source>
</evidence>
<accession>A0A4V2JT66</accession>
<dbReference type="SUPFAM" id="SSF55060">
    <property type="entry name" value="GHMP Kinase, C-terminal domain"/>
    <property type="match status" value="1"/>
</dbReference>
<dbReference type="EMBL" id="SDMR01000007">
    <property type="protein sequence ID" value="TBT95061.1"/>
    <property type="molecule type" value="Genomic_DNA"/>
</dbReference>
<keyword evidence="6 9" id="KW-0418">Kinase</keyword>
<evidence type="ECO:0000256" key="5">
    <source>
        <dbReference type="ARBA" id="ARBA00022741"/>
    </source>
</evidence>
<proteinExistence type="inferred from homology"/>
<dbReference type="GO" id="GO:0005524">
    <property type="term" value="F:ATP binding"/>
    <property type="evidence" value="ECO:0007669"/>
    <property type="project" value="UniProtKB-UniRule"/>
</dbReference>
<comment type="function">
    <text evidence="9">Catalyzes the phosphorylation of the position 2 hydroxy group of 4-diphosphocytidyl-2C-methyl-D-erythritol.</text>
</comment>
<dbReference type="InterPro" id="IPR020568">
    <property type="entry name" value="Ribosomal_Su5_D2-typ_SF"/>
</dbReference>
<dbReference type="NCBIfam" id="NF002870">
    <property type="entry name" value="PRK03188.1"/>
    <property type="match status" value="1"/>
</dbReference>